<dbReference type="PANTHER" id="PTHR21666:SF270">
    <property type="entry name" value="MUREIN HYDROLASE ACTIVATOR ENVC"/>
    <property type="match status" value="1"/>
</dbReference>
<protein>
    <submittedName>
        <fullName evidence="7">Septal ring factor EnvC (AmiA/AmiB activator)</fullName>
    </submittedName>
</protein>
<feature type="region of interest" description="Disordered" evidence="3">
    <location>
        <begin position="243"/>
        <end position="268"/>
    </location>
</feature>
<accession>A0A4R3JSI9</accession>
<feature type="domain" description="Peptidoglycan hydrolase PcsB coiled-coil" evidence="6">
    <location>
        <begin position="95"/>
        <end position="159"/>
    </location>
</feature>
<reference evidence="7 8" key="1">
    <citation type="submission" date="2019-03" db="EMBL/GenBank/DDBJ databases">
        <title>Genomic Encyclopedia of Type Strains, Phase IV (KMG-IV): sequencing the most valuable type-strain genomes for metagenomic binning, comparative biology and taxonomic classification.</title>
        <authorList>
            <person name="Goeker M."/>
        </authorList>
    </citation>
    <scope>NUCLEOTIDE SEQUENCE [LARGE SCALE GENOMIC DNA]</scope>
    <source>
        <strain evidence="7 8">DSM 103426</strain>
    </source>
</reference>
<evidence type="ECO:0000256" key="1">
    <source>
        <dbReference type="ARBA" id="ARBA00022729"/>
    </source>
</evidence>
<dbReference type="Pfam" id="PF24568">
    <property type="entry name" value="CC_PcsB"/>
    <property type="match status" value="1"/>
</dbReference>
<evidence type="ECO:0000259" key="5">
    <source>
        <dbReference type="Pfam" id="PF01551"/>
    </source>
</evidence>
<feature type="chain" id="PRO_5020354896" evidence="4">
    <location>
        <begin position="28"/>
        <end position="402"/>
    </location>
</feature>
<feature type="compositionally biased region" description="Low complexity" evidence="3">
    <location>
        <begin position="243"/>
        <end position="254"/>
    </location>
</feature>
<evidence type="ECO:0000259" key="6">
    <source>
        <dbReference type="Pfam" id="PF24568"/>
    </source>
</evidence>
<dbReference type="Gene3D" id="6.10.250.3150">
    <property type="match status" value="1"/>
</dbReference>
<evidence type="ECO:0000256" key="3">
    <source>
        <dbReference type="SAM" id="MobiDB-lite"/>
    </source>
</evidence>
<dbReference type="RefSeq" id="WP_039861741.1">
    <property type="nucleotide sequence ID" value="NZ_BHEO01000002.1"/>
</dbReference>
<comment type="caution">
    <text evidence="7">The sequence shown here is derived from an EMBL/GenBank/DDBJ whole genome shotgun (WGS) entry which is preliminary data.</text>
</comment>
<feature type="signal peptide" evidence="4">
    <location>
        <begin position="1"/>
        <end position="27"/>
    </location>
</feature>
<dbReference type="Proteomes" id="UP000294613">
    <property type="component" value="Unassembled WGS sequence"/>
</dbReference>
<dbReference type="InterPro" id="IPR011055">
    <property type="entry name" value="Dup_hybrid_motif"/>
</dbReference>
<dbReference type="CDD" id="cd12797">
    <property type="entry name" value="M23_peptidase"/>
    <property type="match status" value="1"/>
</dbReference>
<dbReference type="SUPFAM" id="SSF51261">
    <property type="entry name" value="Duplicated hybrid motif"/>
    <property type="match status" value="1"/>
</dbReference>
<dbReference type="GO" id="GO:0004222">
    <property type="term" value="F:metalloendopeptidase activity"/>
    <property type="evidence" value="ECO:0007669"/>
    <property type="project" value="TreeGrafter"/>
</dbReference>
<evidence type="ECO:0000313" key="8">
    <source>
        <dbReference type="Proteomes" id="UP000294613"/>
    </source>
</evidence>
<dbReference type="Gene3D" id="2.70.70.10">
    <property type="entry name" value="Glucose Permease (Domain IIA)"/>
    <property type="match status" value="1"/>
</dbReference>
<dbReference type="PANTHER" id="PTHR21666">
    <property type="entry name" value="PEPTIDASE-RELATED"/>
    <property type="match status" value="1"/>
</dbReference>
<dbReference type="InterPro" id="IPR050570">
    <property type="entry name" value="Cell_wall_metabolism_enzyme"/>
</dbReference>
<feature type="coiled-coil region" evidence="2">
    <location>
        <begin position="146"/>
        <end position="241"/>
    </location>
</feature>
<name>A0A4R3JSI9_9FIRM</name>
<keyword evidence="2" id="KW-0175">Coiled coil</keyword>
<proteinExistence type="predicted"/>
<dbReference type="EMBL" id="SLZV01000001">
    <property type="protein sequence ID" value="TCS70197.1"/>
    <property type="molecule type" value="Genomic_DNA"/>
</dbReference>
<gene>
    <name evidence="7" type="ORF">EDD74_10145</name>
</gene>
<keyword evidence="1 4" id="KW-0732">Signal</keyword>
<evidence type="ECO:0000256" key="2">
    <source>
        <dbReference type="SAM" id="Coils"/>
    </source>
</evidence>
<sequence>MKLRGKKIAALFLACALCSGSVMPVSATSISETQKKGEQLEEQKKAAEAEKSSLDNELNTVIQELQKAQDDMSAKEEQIESAENELVEAKVTENNQYESMKKRIKYMYENGNVEFIEIILSAENISDFLNKTEYVTKISEYDRDMLVEFQKTVEQVQKKEEELRAEYEELSALQTTLSEKRASVETLLSNKNIQIANLESEIGENAKVLQQLIAEAQEAERRQKEAEAAQLAAQQQAMNNNAGQNNQIQAPSGGSSTGGSTSGGVIPPSSGNVVSGSGYFTHPCPGMTYQSSYFGEIREFEVGGHKGHDYAAPEGTPTYAAAAGTVLIANYSTSAGNWVVIQHDNGLVSKYMHHSALTVSAGQRVEKGQQIGYVGSTGQSTGPHLHFQVELNGVAVNPSNYM</sequence>
<dbReference type="InterPro" id="IPR016047">
    <property type="entry name" value="M23ase_b-sheet_dom"/>
</dbReference>
<evidence type="ECO:0000256" key="4">
    <source>
        <dbReference type="SAM" id="SignalP"/>
    </source>
</evidence>
<feature type="domain" description="M23ase beta-sheet core" evidence="5">
    <location>
        <begin position="304"/>
        <end position="398"/>
    </location>
</feature>
<organism evidence="7 8">
    <name type="scientific">Faecalimonas umbilicata</name>
    <dbReference type="NCBI Taxonomy" id="1912855"/>
    <lineage>
        <taxon>Bacteria</taxon>
        <taxon>Bacillati</taxon>
        <taxon>Bacillota</taxon>
        <taxon>Clostridia</taxon>
        <taxon>Lachnospirales</taxon>
        <taxon>Lachnospiraceae</taxon>
        <taxon>Faecalimonas</taxon>
    </lineage>
</organism>
<evidence type="ECO:0000313" key="7">
    <source>
        <dbReference type="EMBL" id="TCS70197.1"/>
    </source>
</evidence>
<dbReference type="InterPro" id="IPR057309">
    <property type="entry name" value="PcsB_CC"/>
</dbReference>
<feature type="coiled-coil region" evidence="2">
    <location>
        <begin position="30"/>
        <end position="92"/>
    </location>
</feature>
<dbReference type="Pfam" id="PF01551">
    <property type="entry name" value="Peptidase_M23"/>
    <property type="match status" value="1"/>
</dbReference>
<dbReference type="AlphaFoldDB" id="A0A4R3JSI9"/>